<sequence>MGGHKFRPSRRWAIAGFRRIYSPPAVQSRAGEARVTVVMSRGVGTSPGHRIAKGVGVAIMYSQPAAVAACVVLCCIQRRKADERNGVIAVNEPTAGTHNARTPTAHTPTHPRNHLATTPHSTLSEALFTNAARFDELAECPDTRVSVLYIEVLYNFGYLYRAPPPSITPVSPWLVAGGGGSHGSKRLLLTLYCITTTLYLRLYGNARSPSLARHSSTLLPPYQCISSPPSANHNAPLAASCVAIG</sequence>
<organism evidence="1 2">
    <name type="scientific">Scylla paramamosain</name>
    <name type="common">Mud crab</name>
    <dbReference type="NCBI Taxonomy" id="85552"/>
    <lineage>
        <taxon>Eukaryota</taxon>
        <taxon>Metazoa</taxon>
        <taxon>Ecdysozoa</taxon>
        <taxon>Arthropoda</taxon>
        <taxon>Crustacea</taxon>
        <taxon>Multicrustacea</taxon>
        <taxon>Malacostraca</taxon>
        <taxon>Eumalacostraca</taxon>
        <taxon>Eucarida</taxon>
        <taxon>Decapoda</taxon>
        <taxon>Pleocyemata</taxon>
        <taxon>Brachyura</taxon>
        <taxon>Eubrachyura</taxon>
        <taxon>Portunoidea</taxon>
        <taxon>Portunidae</taxon>
        <taxon>Portuninae</taxon>
        <taxon>Scylla</taxon>
    </lineage>
</organism>
<keyword evidence="2" id="KW-1185">Reference proteome</keyword>
<proteinExistence type="predicted"/>
<reference evidence="1 2" key="1">
    <citation type="submission" date="2023-03" db="EMBL/GenBank/DDBJ databases">
        <title>High-quality genome of Scylla paramamosain provides insights in environmental adaptation.</title>
        <authorList>
            <person name="Zhang L."/>
        </authorList>
    </citation>
    <scope>NUCLEOTIDE SEQUENCE [LARGE SCALE GENOMIC DNA]</scope>
    <source>
        <strain evidence="1">LZ_2023a</strain>
        <tissue evidence="1">Muscle</tissue>
    </source>
</reference>
<dbReference type="Proteomes" id="UP001487740">
    <property type="component" value="Unassembled WGS sequence"/>
</dbReference>
<protein>
    <submittedName>
        <fullName evidence="1">Uncharacterized protein</fullName>
    </submittedName>
</protein>
<evidence type="ECO:0000313" key="2">
    <source>
        <dbReference type="Proteomes" id="UP001487740"/>
    </source>
</evidence>
<accession>A0AAW0U5F3</accession>
<dbReference type="AlphaFoldDB" id="A0AAW0U5F3"/>
<dbReference type="EMBL" id="JARAKH010000018">
    <property type="protein sequence ID" value="KAK8394628.1"/>
    <property type="molecule type" value="Genomic_DNA"/>
</dbReference>
<evidence type="ECO:0000313" key="1">
    <source>
        <dbReference type="EMBL" id="KAK8394628.1"/>
    </source>
</evidence>
<gene>
    <name evidence="1" type="ORF">O3P69_005827</name>
</gene>
<comment type="caution">
    <text evidence="1">The sequence shown here is derived from an EMBL/GenBank/DDBJ whole genome shotgun (WGS) entry which is preliminary data.</text>
</comment>
<name>A0AAW0U5F3_SCYPA</name>